<dbReference type="Pfam" id="PF00041">
    <property type="entry name" value="fn3"/>
    <property type="match status" value="7"/>
</dbReference>
<evidence type="ECO:0000256" key="12">
    <source>
        <dbReference type="ARBA" id="ARBA00051722"/>
    </source>
</evidence>
<keyword evidence="5" id="KW-0677">Repeat</keyword>
<sequence>MFCFLSFHFIVLMFLLFFFPSGPGIISYTSVSQTSSSISLNWTSPVGQVSMYMVQWNNGGNMPYLVFLMCVFAEPSVVKNLTVTYVTTASVTLNWIKPDGNATLYIVRWTSAENVFINTTNTSYTINGLTSGFQYNIRVAAVSVNSSNEGERALITTFTRPGIISYTSVSQTSSSISLNWTSPVGQVFMYMVQWSNGGVPVTKYTNDTFTVLSDLIPGTSYTITIIAVNMPYLVFLMCVFAEPSVVKNLTVTYVTTASVTLNWIKPDGNATLYIVRWTSAENVFINTTNTSYTINGLTSGFQYNIRVAAVSVNSSNEGERALITTFTSSNMKKVTLLPEVVSNISVIGSTTNLSVSWIKAMGQVHYYTVYLYRDKEPVSCDNCAIDLSNTTVNNLLWGLEPGVFYCVVVGTKSGLFESNSSSVCNATSPNPPGPITVVSQSVESINFTWPLPVGMNYPYYNFSVSTVNGSFRINNNWFLLGNLESGSPYNISVVTVGELNYMSTVVTTQNYTSDKITTNAVTLVWEQPMSKPQYQYVVNVTNDTTVIKMMSNNTTVTITGLLSGSQYSFTVITQTADGTQAAPVSVSYFTRPYGITWLRATTLNTTTVNLSWGKPPDYKAGYTYRVMTAGYGTQNKTYTCKTLHLHYYSFLISYCKSGLSDLFFLPFALTDPEIAQPSISNQGSNSSVLVSWTKPLGNVDYYMVLLNRTLSNVTVQTVNSTNTSLLFENLSAGTQYYAMITTFSGPFNASSGFSTTETYPNPPGPINILTKTTSSIHIEWMPAPLMTSASFVYQLNNTPSQGGGCFNTTHTSYTFDSLLSGTSYNISVATVGAMGFMSEKVYSFMVTTSKGFISLPKQCVSMNTKYNISNLDPGTSYNFSVTTETSDGTQGAPMSSSSCTNANSVKSLTCEGPNATNAKLIMSWNKPSGQSTGFLVTVNNKINKSGCCNYTVSDLRHYTEYTLAVVTESCGQSSLPVPLVCKTGITSMEVFWIHKNFLVESKLLFSLIPVLPDPVPNDSKHYLGKTYDQWKSKNTSVYLATVYENLFQSRSEGNTLTINIGSKSSWKGYTNGELEATQKYQYAIAVFTSLTLQNNLVNYEISLVTVTKFYPVFELPQNPGTIIQYQNFFSYILNNFSFLTSGVCLSRSIPVRVEDYEAYYKKQKADSNCGFAEEFEDLKLIGTGQLKTSALVSENRPKNRYNNVLPYDSSRVRLSIVHGNPYDDYINANYMPGHNSRKEFIAAQGPLPTTVDEFWRMVWEKNVQTLVMLTRCNEQGRVKCEQYWGSGTKHFENITVTATSEIPLEDWTIRDFSIKNIKTAETRSVRHFHFTAWPDHGVPETTELLISFRHLVREHMDQYSRNSPTVVHCSAGVGRTGTFIAIDRLIFQIERESIVDVFGIVHDLRMHRPLMVQTEDQYVFLNQCAMDIIRSRTGTNVDLIYQNTAALSIYENIQCNSDLPKNRYRNA</sequence>
<dbReference type="GO" id="GO:0032502">
    <property type="term" value="P:developmental process"/>
    <property type="evidence" value="ECO:0007669"/>
    <property type="project" value="UniProtKB-ARBA"/>
</dbReference>
<feature type="signal peptide" evidence="13">
    <location>
        <begin position="1"/>
        <end position="23"/>
    </location>
</feature>
<evidence type="ECO:0000256" key="1">
    <source>
        <dbReference type="ARBA" id="ARBA00004479"/>
    </source>
</evidence>
<proteinExistence type="inferred from homology"/>
<evidence type="ECO:0000256" key="9">
    <source>
        <dbReference type="ARBA" id="ARBA00023136"/>
    </source>
</evidence>
<keyword evidence="9" id="KW-0472">Membrane</keyword>
<feature type="domain" description="Fibronectin type-III" evidence="16">
    <location>
        <begin position="507"/>
        <end position="594"/>
    </location>
</feature>
<evidence type="ECO:0000256" key="2">
    <source>
        <dbReference type="ARBA" id="ARBA00013064"/>
    </source>
</evidence>
<dbReference type="CDD" id="cd00063">
    <property type="entry name" value="FN3"/>
    <property type="match status" value="6"/>
</dbReference>
<dbReference type="InterPro" id="IPR036116">
    <property type="entry name" value="FN3_sf"/>
</dbReference>
<evidence type="ECO:0000256" key="10">
    <source>
        <dbReference type="ARBA" id="ARBA00023180"/>
    </source>
</evidence>
<evidence type="ECO:0000259" key="14">
    <source>
        <dbReference type="PROSITE" id="PS50055"/>
    </source>
</evidence>
<dbReference type="PROSITE" id="PS00383">
    <property type="entry name" value="TYR_PHOSPHATASE_1"/>
    <property type="match status" value="1"/>
</dbReference>
<feature type="domain" description="Fibronectin type-III" evidence="16">
    <location>
        <begin position="337"/>
        <end position="431"/>
    </location>
</feature>
<dbReference type="PANTHER" id="PTHR46957">
    <property type="entry name" value="CYTOKINE RECEPTOR"/>
    <property type="match status" value="1"/>
</dbReference>
<reference evidence="17" key="1">
    <citation type="submission" date="2025-08" db="UniProtKB">
        <authorList>
            <consortium name="Ensembl"/>
        </authorList>
    </citation>
    <scope>IDENTIFICATION</scope>
</reference>
<evidence type="ECO:0000313" key="17">
    <source>
        <dbReference type="Ensembl" id="ENSMAMP00000004921.2"/>
    </source>
</evidence>
<dbReference type="PRINTS" id="PR00700">
    <property type="entry name" value="PRTYPHPHTASE"/>
</dbReference>
<evidence type="ECO:0000256" key="7">
    <source>
        <dbReference type="ARBA" id="ARBA00022912"/>
    </source>
</evidence>
<dbReference type="InterPro" id="IPR016130">
    <property type="entry name" value="Tyr_Pase_AS"/>
</dbReference>
<reference evidence="17" key="2">
    <citation type="submission" date="2025-09" db="UniProtKB">
        <authorList>
            <consortium name="Ensembl"/>
        </authorList>
    </citation>
    <scope>IDENTIFICATION</scope>
</reference>
<evidence type="ECO:0000256" key="3">
    <source>
        <dbReference type="ARBA" id="ARBA00022692"/>
    </source>
</evidence>
<keyword evidence="8" id="KW-1133">Transmembrane helix</keyword>
<dbReference type="InterPro" id="IPR000387">
    <property type="entry name" value="Tyr_Pase_dom"/>
</dbReference>
<dbReference type="Ensembl" id="ENSMAMT00000005043.2">
    <property type="protein sequence ID" value="ENSMAMP00000004921.2"/>
    <property type="gene ID" value="ENSMAMG00000003276.2"/>
</dbReference>
<evidence type="ECO:0000256" key="13">
    <source>
        <dbReference type="SAM" id="SignalP"/>
    </source>
</evidence>
<keyword evidence="18" id="KW-1185">Reference proteome</keyword>
<protein>
    <recommendedName>
        <fullName evidence="2">protein-tyrosine-phosphatase</fullName>
        <ecNumber evidence="2">3.1.3.48</ecNumber>
    </recommendedName>
</protein>
<evidence type="ECO:0000256" key="6">
    <source>
        <dbReference type="ARBA" id="ARBA00022801"/>
    </source>
</evidence>
<dbReference type="Gene3D" id="2.60.40.10">
    <property type="entry name" value="Immunoglobulins"/>
    <property type="match status" value="7"/>
</dbReference>
<feature type="domain" description="Fibronectin type-III" evidence="16">
    <location>
        <begin position="245"/>
        <end position="331"/>
    </location>
</feature>
<dbReference type="PROSITE" id="PS50853">
    <property type="entry name" value="FN3"/>
    <property type="match status" value="5"/>
</dbReference>
<keyword evidence="6" id="KW-0378">Hydrolase</keyword>
<keyword evidence="4 13" id="KW-0732">Signal</keyword>
<comment type="similarity">
    <text evidence="11">Belongs to the protein-tyrosine phosphatase family. Receptor class 3 subfamily.</text>
</comment>
<comment type="subcellular location">
    <subcellularLocation>
        <location evidence="1">Membrane</location>
        <topology evidence="1">Single-pass type I membrane protein</topology>
    </subcellularLocation>
</comment>
<evidence type="ECO:0000256" key="4">
    <source>
        <dbReference type="ARBA" id="ARBA00022729"/>
    </source>
</evidence>
<dbReference type="GeneTree" id="ENSGT00940000156870"/>
<keyword evidence="10" id="KW-0325">Glycoprotein</keyword>
<feature type="domain" description="Tyrosine specific protein phosphatases" evidence="15">
    <location>
        <begin position="1346"/>
        <end position="1419"/>
    </location>
</feature>
<evidence type="ECO:0000259" key="15">
    <source>
        <dbReference type="PROSITE" id="PS50056"/>
    </source>
</evidence>
<evidence type="ECO:0000259" key="16">
    <source>
        <dbReference type="PROSITE" id="PS50853"/>
    </source>
</evidence>
<name>A0A3Q3L5T9_9TELE</name>
<dbReference type="SMART" id="SM00194">
    <property type="entry name" value="PTPc"/>
    <property type="match status" value="1"/>
</dbReference>
<dbReference type="SMART" id="SM00060">
    <property type="entry name" value="FN3"/>
    <property type="match status" value="10"/>
</dbReference>
<dbReference type="PROSITE" id="PS50056">
    <property type="entry name" value="TYR_PHOSPHATASE_2"/>
    <property type="match status" value="1"/>
</dbReference>
<dbReference type="FunFam" id="3.90.190.10:FF:000009">
    <property type="entry name" value="Receptor-type tyrosine-protein phosphatase beta"/>
    <property type="match status" value="1"/>
</dbReference>
<dbReference type="InterPro" id="IPR003595">
    <property type="entry name" value="Tyr_Pase_cat"/>
</dbReference>
<dbReference type="PANTHER" id="PTHR46957:SF5">
    <property type="entry name" value="PROTEIN-TYROSINE-PHOSPHATASE"/>
    <property type="match status" value="1"/>
</dbReference>
<feature type="chain" id="PRO_5030081006" description="protein-tyrosine-phosphatase" evidence="13">
    <location>
        <begin position="24"/>
        <end position="1467"/>
    </location>
</feature>
<dbReference type="Pfam" id="PF18861">
    <property type="entry name" value="PTP_tm"/>
    <property type="match status" value="1"/>
</dbReference>
<comment type="catalytic activity">
    <reaction evidence="12">
        <text>O-phospho-L-tyrosyl-[protein] + H2O = L-tyrosyl-[protein] + phosphate</text>
        <dbReference type="Rhea" id="RHEA:10684"/>
        <dbReference type="Rhea" id="RHEA-COMP:10136"/>
        <dbReference type="Rhea" id="RHEA-COMP:20101"/>
        <dbReference type="ChEBI" id="CHEBI:15377"/>
        <dbReference type="ChEBI" id="CHEBI:43474"/>
        <dbReference type="ChEBI" id="CHEBI:46858"/>
        <dbReference type="ChEBI" id="CHEBI:61978"/>
        <dbReference type="EC" id="3.1.3.48"/>
    </reaction>
</comment>
<dbReference type="InterPro" id="IPR000242">
    <property type="entry name" value="PTP_cat"/>
</dbReference>
<dbReference type="Pfam" id="PF00102">
    <property type="entry name" value="Y_phosphatase"/>
    <property type="match status" value="1"/>
</dbReference>
<feature type="domain" description="Tyrosine-protein phosphatase" evidence="14">
    <location>
        <begin position="1171"/>
        <end position="1428"/>
    </location>
</feature>
<dbReference type="InterPro" id="IPR003961">
    <property type="entry name" value="FN3_dom"/>
</dbReference>
<dbReference type="SUPFAM" id="SSF49265">
    <property type="entry name" value="Fibronectin type III"/>
    <property type="match status" value="6"/>
</dbReference>
<evidence type="ECO:0000256" key="11">
    <source>
        <dbReference type="ARBA" id="ARBA00025789"/>
    </source>
</evidence>
<keyword evidence="3" id="KW-0812">Transmembrane</keyword>
<dbReference type="SMART" id="SM00404">
    <property type="entry name" value="PTPc_motif"/>
    <property type="match status" value="1"/>
</dbReference>
<feature type="domain" description="Fibronectin type-III" evidence="16">
    <location>
        <begin position="673"/>
        <end position="764"/>
    </location>
</feature>
<dbReference type="GO" id="GO:0016020">
    <property type="term" value="C:membrane"/>
    <property type="evidence" value="ECO:0007669"/>
    <property type="project" value="UniProtKB-SubCell"/>
</dbReference>
<evidence type="ECO:0000256" key="8">
    <source>
        <dbReference type="ARBA" id="ARBA00022989"/>
    </source>
</evidence>
<feature type="domain" description="Fibronectin type-III" evidence="16">
    <location>
        <begin position="77"/>
        <end position="163"/>
    </location>
</feature>
<organism evidence="17 18">
    <name type="scientific">Mastacembelus armatus</name>
    <name type="common">zig-zag eel</name>
    <dbReference type="NCBI Taxonomy" id="205130"/>
    <lineage>
        <taxon>Eukaryota</taxon>
        <taxon>Metazoa</taxon>
        <taxon>Chordata</taxon>
        <taxon>Craniata</taxon>
        <taxon>Vertebrata</taxon>
        <taxon>Euteleostomi</taxon>
        <taxon>Actinopterygii</taxon>
        <taxon>Neopterygii</taxon>
        <taxon>Teleostei</taxon>
        <taxon>Neoteleostei</taxon>
        <taxon>Acanthomorphata</taxon>
        <taxon>Anabantaria</taxon>
        <taxon>Synbranchiformes</taxon>
        <taxon>Mastacembelidae</taxon>
        <taxon>Mastacembelus</taxon>
    </lineage>
</organism>
<dbReference type="Proteomes" id="UP000261640">
    <property type="component" value="Unplaced"/>
</dbReference>
<dbReference type="Gene3D" id="3.90.190.10">
    <property type="entry name" value="Protein tyrosine phosphatase superfamily"/>
    <property type="match status" value="1"/>
</dbReference>
<keyword evidence="7" id="KW-0904">Protein phosphatase</keyword>
<evidence type="ECO:0000256" key="5">
    <source>
        <dbReference type="ARBA" id="ARBA00022737"/>
    </source>
</evidence>
<dbReference type="InterPro" id="IPR050713">
    <property type="entry name" value="RTP_Phos/Ushers"/>
</dbReference>
<dbReference type="InterPro" id="IPR041201">
    <property type="entry name" value="PTPRJ_TM"/>
</dbReference>
<evidence type="ECO:0000313" key="18">
    <source>
        <dbReference type="Proteomes" id="UP000261640"/>
    </source>
</evidence>
<dbReference type="PROSITE" id="PS50055">
    <property type="entry name" value="TYR_PHOSPHATASE_PTP"/>
    <property type="match status" value="1"/>
</dbReference>
<dbReference type="GO" id="GO:0004725">
    <property type="term" value="F:protein tyrosine phosphatase activity"/>
    <property type="evidence" value="ECO:0007669"/>
    <property type="project" value="UniProtKB-EC"/>
</dbReference>
<accession>A0A3Q3L5T9</accession>
<dbReference type="SUPFAM" id="SSF52799">
    <property type="entry name" value="(Phosphotyrosine protein) phosphatases II"/>
    <property type="match status" value="1"/>
</dbReference>
<dbReference type="EC" id="3.1.3.48" evidence="2"/>
<dbReference type="InParanoid" id="A0A3Q3L5T9"/>
<dbReference type="InterPro" id="IPR013783">
    <property type="entry name" value="Ig-like_fold"/>
</dbReference>
<dbReference type="InterPro" id="IPR029021">
    <property type="entry name" value="Prot-tyrosine_phosphatase-like"/>
</dbReference>